<dbReference type="InterPro" id="IPR038491">
    <property type="entry name" value="Velvet_dom_sf"/>
</dbReference>
<dbReference type="InterPro" id="IPR021740">
    <property type="entry name" value="Velvet"/>
</dbReference>
<dbReference type="PANTHER" id="PTHR33572">
    <property type="entry name" value="SPORE DEVELOPMENT REGULATOR VOSA"/>
    <property type="match status" value="1"/>
</dbReference>
<dbReference type="AlphaFoldDB" id="A0A5Q3D6Y6"/>
<evidence type="ECO:0000256" key="1">
    <source>
        <dbReference type="ARBA" id="ARBA00004123"/>
    </source>
</evidence>
<reference evidence="7" key="1">
    <citation type="submission" date="2019-05" db="EMBL/GenBank/DDBJ databases">
        <authorList>
            <person name="Piombo E."/>
        </authorList>
    </citation>
    <scope>NUCLEOTIDE SEQUENCE</scope>
    <source>
        <strain evidence="7">C2S</strain>
    </source>
</reference>
<dbReference type="PANTHER" id="PTHR33572:SF17">
    <property type="entry name" value="SEXUAL DEVELOPMENT REGULATOR VELC"/>
    <property type="match status" value="1"/>
</dbReference>
<gene>
    <name evidence="7" type="ORF">C2S_10611</name>
</gene>
<feature type="compositionally biased region" description="Polar residues" evidence="6">
    <location>
        <begin position="1"/>
        <end position="20"/>
    </location>
</feature>
<feature type="compositionally biased region" description="Polar residues" evidence="6">
    <location>
        <begin position="120"/>
        <end position="132"/>
    </location>
</feature>
<feature type="region of interest" description="Disordered" evidence="6">
    <location>
        <begin position="424"/>
        <end position="456"/>
    </location>
</feature>
<name>A0A5Q3D6Y6_FUSFU</name>
<comment type="subcellular location">
    <subcellularLocation>
        <location evidence="1">Nucleus</location>
    </subcellularLocation>
</comment>
<dbReference type="Proteomes" id="UP000760494">
    <property type="component" value="Unassembled WGS sequence"/>
</dbReference>
<keyword evidence="4" id="KW-0804">Transcription</keyword>
<evidence type="ECO:0000256" key="6">
    <source>
        <dbReference type="SAM" id="MobiDB-lite"/>
    </source>
</evidence>
<accession>A0A5Q3D6Y6</accession>
<feature type="compositionally biased region" description="Pro residues" evidence="6">
    <location>
        <begin position="102"/>
        <end position="111"/>
    </location>
</feature>
<dbReference type="Pfam" id="PF11754">
    <property type="entry name" value="Velvet"/>
    <property type="match status" value="2"/>
</dbReference>
<sequence length="487" mass="54574">MSLTAVETAARTSQRLNAMPQTMPEAMPHPHATTIMNWAPDTHHPPWGPVHSYYDQRLYSPAGQLTVGPDHRRPSQQQHHQHPRTGHVYQSNELPGSVPQNQPYPPHPHPPSGLYATDHTAGQQARPTQAPSTTLLRNSEMLDHAQSHPPVYAPRLPSVLEHQPPAFMHGQHRPSIDMHAVAPFTEYHFNPPVTTNGRPPDSNSPMVSPTEPRPDPMRIVDILTTGERSGGRTSVDNRSGGDGCFKLQIRQQPIAARSCGFGERDRRVIDPPPIVQLLINDASLTKEETAKHLRYPHYVMSCSIFDESGSSDASFMPEEYRQQRRLMGLLVSAPFVGKDEHGEEGCFFCFPDLSCRTPGSFRLNFTLVKIDPIRAKEVKRFPTLVTAQSDVFTAYTAKDFPGMQASTKLTKRLKEQGCIISIKKGNDRSKNTRSHDDSSDGEQDEGEATLQGKRRRRSARQAFDVFSWQASFGSYTYTDGTTWRYID</sequence>
<dbReference type="GO" id="GO:0005634">
    <property type="term" value="C:nucleus"/>
    <property type="evidence" value="ECO:0007669"/>
    <property type="project" value="UniProtKB-SubCell"/>
</dbReference>
<evidence type="ECO:0000313" key="7">
    <source>
        <dbReference type="EMBL" id="VTT77529.1"/>
    </source>
</evidence>
<evidence type="ECO:0000256" key="5">
    <source>
        <dbReference type="ARBA" id="ARBA00023242"/>
    </source>
</evidence>
<feature type="region of interest" description="Disordered" evidence="6">
    <location>
        <begin position="62"/>
        <end position="132"/>
    </location>
</feature>
<evidence type="ECO:0000256" key="4">
    <source>
        <dbReference type="ARBA" id="ARBA00023163"/>
    </source>
</evidence>
<dbReference type="Gene3D" id="2.60.40.3960">
    <property type="entry name" value="Velvet domain"/>
    <property type="match status" value="1"/>
</dbReference>
<dbReference type="PROSITE" id="PS51821">
    <property type="entry name" value="VELVET"/>
    <property type="match status" value="1"/>
</dbReference>
<dbReference type="GO" id="GO:0030435">
    <property type="term" value="P:sporulation resulting in formation of a cellular spore"/>
    <property type="evidence" value="ECO:0007669"/>
    <property type="project" value="UniProtKB-KW"/>
</dbReference>
<evidence type="ECO:0000313" key="8">
    <source>
        <dbReference type="Proteomes" id="UP000760494"/>
    </source>
</evidence>
<feature type="region of interest" description="Disordered" evidence="6">
    <location>
        <begin position="189"/>
        <end position="217"/>
    </location>
</feature>
<feature type="compositionally biased region" description="Basic and acidic residues" evidence="6">
    <location>
        <begin position="424"/>
        <end position="438"/>
    </location>
</feature>
<feature type="compositionally biased region" description="Polar residues" evidence="6">
    <location>
        <begin position="192"/>
        <end position="207"/>
    </location>
</feature>
<dbReference type="InterPro" id="IPR037525">
    <property type="entry name" value="Velvet_dom"/>
</dbReference>
<protein>
    <submittedName>
        <fullName evidence="7">Uncharacterized protein</fullName>
    </submittedName>
</protein>
<comment type="caution">
    <text evidence="7">The sequence shown here is derived from an EMBL/GenBank/DDBJ whole genome shotgun (WGS) entry which is preliminary data.</text>
</comment>
<proteinExistence type="predicted"/>
<evidence type="ECO:0000256" key="2">
    <source>
        <dbReference type="ARBA" id="ARBA00022969"/>
    </source>
</evidence>
<keyword evidence="5" id="KW-0539">Nucleus</keyword>
<keyword evidence="3" id="KW-0805">Transcription regulation</keyword>
<feature type="region of interest" description="Disordered" evidence="6">
    <location>
        <begin position="1"/>
        <end position="22"/>
    </location>
</feature>
<evidence type="ECO:0000256" key="3">
    <source>
        <dbReference type="ARBA" id="ARBA00023015"/>
    </source>
</evidence>
<keyword evidence="2" id="KW-0749">Sporulation</keyword>
<organism evidence="7 8">
    <name type="scientific">Fusarium fujikuroi</name>
    <name type="common">Bakanae and foot rot disease fungus</name>
    <name type="synonym">Gibberella fujikuroi</name>
    <dbReference type="NCBI Taxonomy" id="5127"/>
    <lineage>
        <taxon>Eukaryota</taxon>
        <taxon>Fungi</taxon>
        <taxon>Dikarya</taxon>
        <taxon>Ascomycota</taxon>
        <taxon>Pezizomycotina</taxon>
        <taxon>Sordariomycetes</taxon>
        <taxon>Hypocreomycetidae</taxon>
        <taxon>Hypocreales</taxon>
        <taxon>Nectriaceae</taxon>
        <taxon>Fusarium</taxon>
        <taxon>Fusarium fujikuroi species complex</taxon>
    </lineage>
</organism>
<dbReference type="EMBL" id="CABFJX010000387">
    <property type="protein sequence ID" value="VTT77529.1"/>
    <property type="molecule type" value="Genomic_DNA"/>
</dbReference>